<dbReference type="Gene3D" id="2.120.10.80">
    <property type="entry name" value="Kelch-type beta propeller"/>
    <property type="match status" value="1"/>
</dbReference>
<dbReference type="STRING" id="35608.A0A2U1LYB7"/>
<comment type="caution">
    <text evidence="1">The sequence shown here is derived from an EMBL/GenBank/DDBJ whole genome shotgun (WGS) entry which is preliminary data.</text>
</comment>
<dbReference type="InterPro" id="IPR015915">
    <property type="entry name" value="Kelch-typ_b-propeller"/>
</dbReference>
<dbReference type="PANTHER" id="PTHR46422">
    <property type="entry name" value="SERINE/THREONINE-PROTEIN PHOSPHATASE BSL3"/>
    <property type="match status" value="1"/>
</dbReference>
<dbReference type="PANTHER" id="PTHR46422:SF6">
    <property type="entry name" value="SERINE_THREONINE-PROTEIN PHOSPHATASE BSL1"/>
    <property type="match status" value="1"/>
</dbReference>
<gene>
    <name evidence="1" type="ORF">CTI12_AA439950</name>
</gene>
<proteinExistence type="predicted"/>
<dbReference type="SUPFAM" id="SSF117281">
    <property type="entry name" value="Kelch motif"/>
    <property type="match status" value="1"/>
</dbReference>
<keyword evidence="2" id="KW-1185">Reference proteome</keyword>
<dbReference type="Proteomes" id="UP000245207">
    <property type="component" value="Unassembled WGS sequence"/>
</dbReference>
<organism evidence="1 2">
    <name type="scientific">Artemisia annua</name>
    <name type="common">Sweet wormwood</name>
    <dbReference type="NCBI Taxonomy" id="35608"/>
    <lineage>
        <taxon>Eukaryota</taxon>
        <taxon>Viridiplantae</taxon>
        <taxon>Streptophyta</taxon>
        <taxon>Embryophyta</taxon>
        <taxon>Tracheophyta</taxon>
        <taxon>Spermatophyta</taxon>
        <taxon>Magnoliopsida</taxon>
        <taxon>eudicotyledons</taxon>
        <taxon>Gunneridae</taxon>
        <taxon>Pentapetalae</taxon>
        <taxon>asterids</taxon>
        <taxon>campanulids</taxon>
        <taxon>Asterales</taxon>
        <taxon>Asteraceae</taxon>
        <taxon>Asteroideae</taxon>
        <taxon>Anthemideae</taxon>
        <taxon>Artemisiinae</taxon>
        <taxon>Artemisia</taxon>
    </lineage>
</organism>
<dbReference type="OrthoDB" id="1701025at2759"/>
<evidence type="ECO:0000313" key="2">
    <source>
        <dbReference type="Proteomes" id="UP000245207"/>
    </source>
</evidence>
<reference evidence="1 2" key="1">
    <citation type="journal article" date="2018" name="Mol. Plant">
        <title>The genome of Artemisia annua provides insight into the evolution of Asteraceae family and artemisinin biosynthesis.</title>
        <authorList>
            <person name="Shen Q."/>
            <person name="Zhang L."/>
            <person name="Liao Z."/>
            <person name="Wang S."/>
            <person name="Yan T."/>
            <person name="Shi P."/>
            <person name="Liu M."/>
            <person name="Fu X."/>
            <person name="Pan Q."/>
            <person name="Wang Y."/>
            <person name="Lv Z."/>
            <person name="Lu X."/>
            <person name="Zhang F."/>
            <person name="Jiang W."/>
            <person name="Ma Y."/>
            <person name="Chen M."/>
            <person name="Hao X."/>
            <person name="Li L."/>
            <person name="Tang Y."/>
            <person name="Lv G."/>
            <person name="Zhou Y."/>
            <person name="Sun X."/>
            <person name="Brodelius P.E."/>
            <person name="Rose J.K.C."/>
            <person name="Tang K."/>
        </authorList>
    </citation>
    <scope>NUCLEOTIDE SEQUENCE [LARGE SCALE GENOMIC DNA]</scope>
    <source>
        <strain evidence="2">cv. Huhao1</strain>
        <tissue evidence="1">Leaf</tissue>
    </source>
</reference>
<accession>A0A2U1LYB7</accession>
<protein>
    <submittedName>
        <fullName evidence="1">Serine/threonine-protein phosphatase BSL1</fullName>
    </submittedName>
</protein>
<name>A0A2U1LYB7_ARTAN</name>
<dbReference type="EMBL" id="PKPP01007228">
    <property type="protein sequence ID" value="PWA53998.1"/>
    <property type="molecule type" value="Genomic_DNA"/>
</dbReference>
<evidence type="ECO:0000313" key="1">
    <source>
        <dbReference type="EMBL" id="PWA53998.1"/>
    </source>
</evidence>
<dbReference type="AlphaFoldDB" id="A0A2U1LYB7"/>
<sequence length="174" mass="19218">MRAKERSGGDAGGRTVMPMQIVATRQGFSRRLMQRTRLMMYSYTLQRLEAGEPPSPRAAHAAAAVGTMVLFQGGIGPAGHSTDDLYVLDMSNDKYKCPRDTMTMVAFGSIDGGNRRWRRLAQQWQVVAMNDCGRMVVDTGISTSKNVIGGNIASGEVFYLEHVRKVKKKGHYCL</sequence>